<dbReference type="InterPro" id="IPR050693">
    <property type="entry name" value="Hsp70_NEF-Inhibitors"/>
</dbReference>
<dbReference type="InterPro" id="IPR013918">
    <property type="entry name" value="Nucleotide_exch_fac_Fes1"/>
</dbReference>
<evidence type="ECO:0000313" key="6">
    <source>
        <dbReference type="Proteomes" id="UP000799750"/>
    </source>
</evidence>
<dbReference type="Pfam" id="PF13646">
    <property type="entry name" value="HEAT_2"/>
    <property type="match status" value="1"/>
</dbReference>
<dbReference type="Pfam" id="PF08609">
    <property type="entry name" value="Fes1"/>
    <property type="match status" value="1"/>
</dbReference>
<feature type="domain" description="Nucleotide exchange factor Fes1" evidence="4">
    <location>
        <begin position="5"/>
        <end position="88"/>
    </location>
</feature>
<dbReference type="PANTHER" id="PTHR19316">
    <property type="entry name" value="PROTEIN FOLDING REGULATOR"/>
    <property type="match status" value="1"/>
</dbReference>
<dbReference type="GO" id="GO:0005783">
    <property type="term" value="C:endoplasmic reticulum"/>
    <property type="evidence" value="ECO:0007669"/>
    <property type="project" value="TreeGrafter"/>
</dbReference>
<dbReference type="AlphaFoldDB" id="A0A6A6QIJ9"/>
<dbReference type="SUPFAM" id="SSF48371">
    <property type="entry name" value="ARM repeat"/>
    <property type="match status" value="1"/>
</dbReference>
<evidence type="ECO:0000256" key="3">
    <source>
        <dbReference type="ARBA" id="ARBA00024912"/>
    </source>
</evidence>
<name>A0A6A6QIJ9_9PEZI</name>
<dbReference type="Gene3D" id="1.25.10.10">
    <property type="entry name" value="Leucine-rich Repeat Variant"/>
    <property type="match status" value="1"/>
</dbReference>
<evidence type="ECO:0000256" key="2">
    <source>
        <dbReference type="ARBA" id="ARBA00022737"/>
    </source>
</evidence>
<organism evidence="5 6">
    <name type="scientific">Lophium mytilinum</name>
    <dbReference type="NCBI Taxonomy" id="390894"/>
    <lineage>
        <taxon>Eukaryota</taxon>
        <taxon>Fungi</taxon>
        <taxon>Dikarya</taxon>
        <taxon>Ascomycota</taxon>
        <taxon>Pezizomycotina</taxon>
        <taxon>Dothideomycetes</taxon>
        <taxon>Pleosporomycetidae</taxon>
        <taxon>Mytilinidiales</taxon>
        <taxon>Mytilinidiaceae</taxon>
        <taxon>Lophium</taxon>
    </lineage>
</organism>
<gene>
    <name evidence="5" type="ORF">BU16DRAFT_129006</name>
</gene>
<dbReference type="InterPro" id="IPR011989">
    <property type="entry name" value="ARM-like"/>
</dbReference>
<evidence type="ECO:0000259" key="4">
    <source>
        <dbReference type="Pfam" id="PF08609"/>
    </source>
</evidence>
<dbReference type="InterPro" id="IPR016024">
    <property type="entry name" value="ARM-type_fold"/>
</dbReference>
<keyword evidence="6" id="KW-1185">Reference proteome</keyword>
<dbReference type="Proteomes" id="UP000799750">
    <property type="component" value="Unassembled WGS sequence"/>
</dbReference>
<sequence>MAALPDLLKWSVQNSEASRQNAETPIASPPSAAMAALFGFNVGSDAERMAENLLIIKNAVGDIDLDTRIQAFEDFRLMVENLDNANNLQNIQQYKDGPRGLWTPLLEQLDSEDTEIRSLAASCCHAAVQNDIKVQEKFLTVGGIPALVRLATTDPSKDVRKRAIRALNSAAQNYQAALDDIIAHLPDTHKPKEKIDAADADSLLSWRTGLESQLL</sequence>
<proteinExistence type="inferred from homology"/>
<dbReference type="EMBL" id="MU004195">
    <property type="protein sequence ID" value="KAF2491800.1"/>
    <property type="molecule type" value="Genomic_DNA"/>
</dbReference>
<accession>A0A6A6QIJ9</accession>
<protein>
    <submittedName>
        <fullName evidence="5">Hsp70 nucleotide exchange factor FES1</fullName>
    </submittedName>
</protein>
<reference evidence="5" key="1">
    <citation type="journal article" date="2020" name="Stud. Mycol.">
        <title>101 Dothideomycetes genomes: a test case for predicting lifestyles and emergence of pathogens.</title>
        <authorList>
            <person name="Haridas S."/>
            <person name="Albert R."/>
            <person name="Binder M."/>
            <person name="Bloem J."/>
            <person name="Labutti K."/>
            <person name="Salamov A."/>
            <person name="Andreopoulos B."/>
            <person name="Baker S."/>
            <person name="Barry K."/>
            <person name="Bills G."/>
            <person name="Bluhm B."/>
            <person name="Cannon C."/>
            <person name="Castanera R."/>
            <person name="Culley D."/>
            <person name="Daum C."/>
            <person name="Ezra D."/>
            <person name="Gonzalez J."/>
            <person name="Henrissat B."/>
            <person name="Kuo A."/>
            <person name="Liang C."/>
            <person name="Lipzen A."/>
            <person name="Lutzoni F."/>
            <person name="Magnuson J."/>
            <person name="Mondo S."/>
            <person name="Nolan M."/>
            <person name="Ohm R."/>
            <person name="Pangilinan J."/>
            <person name="Park H.-J."/>
            <person name="Ramirez L."/>
            <person name="Alfaro M."/>
            <person name="Sun H."/>
            <person name="Tritt A."/>
            <person name="Yoshinaga Y."/>
            <person name="Zwiers L.-H."/>
            <person name="Turgeon B."/>
            <person name="Goodwin S."/>
            <person name="Spatafora J."/>
            <person name="Crous P."/>
            <person name="Grigoriev I."/>
        </authorList>
    </citation>
    <scope>NUCLEOTIDE SEQUENCE</scope>
    <source>
        <strain evidence="5">CBS 269.34</strain>
    </source>
</reference>
<dbReference type="GO" id="GO:0000774">
    <property type="term" value="F:adenyl-nucleotide exchange factor activity"/>
    <property type="evidence" value="ECO:0007669"/>
    <property type="project" value="TreeGrafter"/>
</dbReference>
<comment type="function">
    <text evidence="3">Functions as a nucleotide exchange factor (NEF) for Hsp70 chaperones which accelerates the release of ADP. Required for fully efficient Hsp70-mediated folding of proteins.</text>
</comment>
<comment type="similarity">
    <text evidence="1">Belongs to the FES1 family.</text>
</comment>
<dbReference type="PANTHER" id="PTHR19316:SF18">
    <property type="entry name" value="HSP70-BINDING PROTEIN 1"/>
    <property type="match status" value="1"/>
</dbReference>
<keyword evidence="2" id="KW-0677">Repeat</keyword>
<evidence type="ECO:0000256" key="1">
    <source>
        <dbReference type="ARBA" id="ARBA00011045"/>
    </source>
</evidence>
<dbReference type="OrthoDB" id="10250458at2759"/>
<evidence type="ECO:0000313" key="5">
    <source>
        <dbReference type="EMBL" id="KAF2491800.1"/>
    </source>
</evidence>